<evidence type="ECO:0000256" key="4">
    <source>
        <dbReference type="ARBA" id="ARBA00022989"/>
    </source>
</evidence>
<evidence type="ECO:0000256" key="6">
    <source>
        <dbReference type="SAM" id="Phobius"/>
    </source>
</evidence>
<feature type="domain" description="Sulfatase N-terminal" evidence="7">
    <location>
        <begin position="277"/>
        <end position="567"/>
    </location>
</feature>
<sequence length="664" mass="75480">MYQPRIRLLFRLLWVQIAWLTLILLGARYLMFQQFTDPQMLAERADDVRRMWITGIRYDLRIAGMALAPLLLTGLLLAAWHNGWQVWRRLVPFFIALISLIVAAAAIGNFYYYQTYHHHFDVFAFGLFEDDTTAVLANMGQDYPVLEASLAALLAALLPSLQARFQLRSVPAKRSWPWSLFVVYCLVGISIVFVFARGSIGTFPLRRGNAQVSELTVLNQLTPNALMALDWARKDKKRDVAFTPASIEQGQQLLQTLHFSSIDNQTPANDYLARHKPHVVMALMESLGSNMLAFDQQGDNDLLGRLRPHFAQDFLFKRFLSQDNGTAPSLAALFFNSPVQNISHSSAQHVDLDTPFDIYKKAGYRIIFISPGNMMWRNLVNYLPLQGVDKVYDQNSLLQRYPEAEQFMTDWGLPDEYAYRLAETLLAEAETDQPLFISILSVTNHPPYVTPNTYRPQPVAVTAKYRQHIEDGAIEPHNILTTFQYAADALGGFIDHIKGSPLAQRTLIAASGDHQMRRVKAFYPDEQVLDRGVPFYLYVPEAILAHSNWHFDPQRVGSHKDIMPTLYHYSLSQQPYLALGGRNILAPVDDPARAFGYNVLLWIDQEGGYVLNKQPVFYPWQQGEALLLDNELSQPVTAKQAARLAAYPQLLRWHINQQVKGSTP</sequence>
<gene>
    <name evidence="8" type="ORF">GCM10011502_13950</name>
</gene>
<evidence type="ECO:0000256" key="3">
    <source>
        <dbReference type="ARBA" id="ARBA00022692"/>
    </source>
</evidence>
<evidence type="ECO:0000313" key="9">
    <source>
        <dbReference type="Proteomes" id="UP000646152"/>
    </source>
</evidence>
<feature type="transmembrane region" description="Helical" evidence="6">
    <location>
        <begin position="12"/>
        <end position="31"/>
    </location>
</feature>
<keyword evidence="8" id="KW-0808">Transferase</keyword>
<feature type="transmembrane region" description="Helical" evidence="6">
    <location>
        <begin position="90"/>
        <end position="113"/>
    </location>
</feature>
<keyword evidence="4 6" id="KW-1133">Transmembrane helix</keyword>
<feature type="transmembrane region" description="Helical" evidence="6">
    <location>
        <begin position="60"/>
        <end position="78"/>
    </location>
</feature>
<keyword evidence="5 6" id="KW-0472">Membrane</keyword>
<keyword evidence="2" id="KW-1003">Cell membrane</keyword>
<dbReference type="InterPro" id="IPR000917">
    <property type="entry name" value="Sulfatase_N"/>
</dbReference>
<feature type="transmembrane region" description="Helical" evidence="6">
    <location>
        <begin position="143"/>
        <end position="163"/>
    </location>
</feature>
<evidence type="ECO:0000256" key="1">
    <source>
        <dbReference type="ARBA" id="ARBA00004651"/>
    </source>
</evidence>
<name>A0ABQ1IIX4_9GAMM</name>
<protein>
    <submittedName>
        <fullName evidence="8">Phosphoglycerol transferase</fullName>
    </submittedName>
</protein>
<accession>A0ABQ1IIX4</accession>
<dbReference type="PANTHER" id="PTHR47371">
    <property type="entry name" value="LIPOTEICHOIC ACID SYNTHASE"/>
    <property type="match status" value="1"/>
</dbReference>
<dbReference type="RefSeq" id="WP_188629388.1">
    <property type="nucleotide sequence ID" value="NZ_BMKE01000009.1"/>
</dbReference>
<dbReference type="PANTHER" id="PTHR47371:SF3">
    <property type="entry name" value="PHOSPHOGLYCEROL TRANSFERASE I"/>
    <property type="match status" value="1"/>
</dbReference>
<dbReference type="GO" id="GO:0016740">
    <property type="term" value="F:transferase activity"/>
    <property type="evidence" value="ECO:0007669"/>
    <property type="project" value="UniProtKB-KW"/>
</dbReference>
<keyword evidence="3 6" id="KW-0812">Transmembrane</keyword>
<organism evidence="8 9">
    <name type="scientific">Oceanisphaera marina</name>
    <dbReference type="NCBI Taxonomy" id="2017550"/>
    <lineage>
        <taxon>Bacteria</taxon>
        <taxon>Pseudomonadati</taxon>
        <taxon>Pseudomonadota</taxon>
        <taxon>Gammaproteobacteria</taxon>
        <taxon>Aeromonadales</taxon>
        <taxon>Aeromonadaceae</taxon>
        <taxon>Oceanisphaera</taxon>
    </lineage>
</organism>
<evidence type="ECO:0000259" key="7">
    <source>
        <dbReference type="Pfam" id="PF00884"/>
    </source>
</evidence>
<evidence type="ECO:0000256" key="2">
    <source>
        <dbReference type="ARBA" id="ARBA00022475"/>
    </source>
</evidence>
<dbReference type="Proteomes" id="UP000646152">
    <property type="component" value="Unassembled WGS sequence"/>
</dbReference>
<dbReference type="Pfam" id="PF00884">
    <property type="entry name" value="Sulfatase"/>
    <property type="match status" value="1"/>
</dbReference>
<dbReference type="InterPro" id="IPR050448">
    <property type="entry name" value="OpgB/LTA_synthase_biosynth"/>
</dbReference>
<dbReference type="CDD" id="cd16015">
    <property type="entry name" value="LTA_synthase"/>
    <property type="match status" value="1"/>
</dbReference>
<proteinExistence type="predicted"/>
<evidence type="ECO:0000313" key="8">
    <source>
        <dbReference type="EMBL" id="GGB41844.1"/>
    </source>
</evidence>
<dbReference type="EMBL" id="BMKE01000009">
    <property type="protein sequence ID" value="GGB41844.1"/>
    <property type="molecule type" value="Genomic_DNA"/>
</dbReference>
<comment type="subcellular location">
    <subcellularLocation>
        <location evidence="1">Cell membrane</location>
        <topology evidence="1">Multi-pass membrane protein</topology>
    </subcellularLocation>
</comment>
<feature type="transmembrane region" description="Helical" evidence="6">
    <location>
        <begin position="175"/>
        <end position="196"/>
    </location>
</feature>
<dbReference type="Gene3D" id="3.40.720.10">
    <property type="entry name" value="Alkaline Phosphatase, subunit A"/>
    <property type="match status" value="1"/>
</dbReference>
<dbReference type="SUPFAM" id="SSF53649">
    <property type="entry name" value="Alkaline phosphatase-like"/>
    <property type="match status" value="1"/>
</dbReference>
<keyword evidence="9" id="KW-1185">Reference proteome</keyword>
<comment type="caution">
    <text evidence="8">The sequence shown here is derived from an EMBL/GenBank/DDBJ whole genome shotgun (WGS) entry which is preliminary data.</text>
</comment>
<reference evidence="9" key="1">
    <citation type="journal article" date="2019" name="Int. J. Syst. Evol. Microbiol.">
        <title>The Global Catalogue of Microorganisms (GCM) 10K type strain sequencing project: providing services to taxonomists for standard genome sequencing and annotation.</title>
        <authorList>
            <consortium name="The Broad Institute Genomics Platform"/>
            <consortium name="The Broad Institute Genome Sequencing Center for Infectious Disease"/>
            <person name="Wu L."/>
            <person name="Ma J."/>
        </authorList>
    </citation>
    <scope>NUCLEOTIDE SEQUENCE [LARGE SCALE GENOMIC DNA]</scope>
    <source>
        <strain evidence="9">CGMCC 1.15923</strain>
    </source>
</reference>
<evidence type="ECO:0000256" key="5">
    <source>
        <dbReference type="ARBA" id="ARBA00023136"/>
    </source>
</evidence>
<dbReference type="InterPro" id="IPR017850">
    <property type="entry name" value="Alkaline_phosphatase_core_sf"/>
</dbReference>